<gene>
    <name evidence="4" type="ORF">Tco_1132543</name>
</gene>
<name>A0ABQ5JC76_9ASTR</name>
<keyword evidence="1" id="KW-0862">Zinc</keyword>
<keyword evidence="1" id="KW-0479">Metal-binding</keyword>
<evidence type="ECO:0000313" key="4">
    <source>
        <dbReference type="EMBL" id="GJU10147.1"/>
    </source>
</evidence>
<dbReference type="EMBL" id="BQNB010021796">
    <property type="protein sequence ID" value="GJU10147.1"/>
    <property type="molecule type" value="Genomic_DNA"/>
</dbReference>
<keyword evidence="1" id="KW-0863">Zinc-finger</keyword>
<dbReference type="SUPFAM" id="SSF57756">
    <property type="entry name" value="Retrovirus zinc finger-like domains"/>
    <property type="match status" value="1"/>
</dbReference>
<feature type="region of interest" description="Disordered" evidence="2">
    <location>
        <begin position="46"/>
        <end position="79"/>
    </location>
</feature>
<dbReference type="Gene3D" id="4.10.60.10">
    <property type="entry name" value="Zinc finger, CCHC-type"/>
    <property type="match status" value="1"/>
</dbReference>
<comment type="caution">
    <text evidence="4">The sequence shown here is derived from an EMBL/GenBank/DDBJ whole genome shotgun (WGS) entry which is preliminary data.</text>
</comment>
<reference evidence="4" key="1">
    <citation type="journal article" date="2022" name="Int. J. Mol. Sci.">
        <title>Draft Genome of Tanacetum Coccineum: Genomic Comparison of Closely Related Tanacetum-Family Plants.</title>
        <authorList>
            <person name="Yamashiro T."/>
            <person name="Shiraishi A."/>
            <person name="Nakayama K."/>
            <person name="Satake H."/>
        </authorList>
    </citation>
    <scope>NUCLEOTIDE SEQUENCE</scope>
</reference>
<evidence type="ECO:0000259" key="3">
    <source>
        <dbReference type="PROSITE" id="PS50158"/>
    </source>
</evidence>
<dbReference type="Proteomes" id="UP001151760">
    <property type="component" value="Unassembled WGS sequence"/>
</dbReference>
<sequence>MNLICSNAIVLSSSASNCKFNIFSNNSLTCFKCPKTGHFARECRTKEENRRRDGWNTGNREGRRTSNRDESISGKKEESRALVTVDGECVDWTTHSEDNDNYAFMANNSTGIQTLGQHDREQTYLLTIKTLMVALLHLEASRGYFTGKGKYQTGMDKRDIAMPELHNKWVSCERKEQGPLLRQQEPMLADSFFPNTFWAEADNSTNQNEGSKEKLIQGILTIEDESAQDCFEVLMAFVYFPQKHLSSKQNENEKKSKERKEQVFWMILQDFNRQESIPTSKSLIHLILQHHYGDPTSQYKQGSKSIKFLKLHAFDSYVQKQRRPIIRTFIIVFWMQKALDSNRICLMERRLSGFTERVYGIRKMKEESVVRNKLDYLSNGCEECLSLWQDCEEVYGLNHQVYQDPKYPQKVYKVVKALYGLHQAPRAWYATLSTFLLKNGYRRGTIDKTLFLKKDKHDIILVQVQTEKPKYTIRKTQKHLVKDEEASDVDVFKHFQRTSHLTAVKRIFRYLKGKPKLGLWYPRESTFDLESYSDSDYAGENLDRKSTTGAQLIAVWKRLKENGTEFHEVINFFNEYIFLMRYCFYRSSKEINLKAKIQSSKGKANLVIKTLHSISEENFKEQSHHKKTSLKEKEGNETKGRVSWKVQEEWEAGRRRIKQIAEEEEAN</sequence>
<dbReference type="Pfam" id="PF00098">
    <property type="entry name" value="zf-CCHC"/>
    <property type="match status" value="1"/>
</dbReference>
<organism evidence="4 5">
    <name type="scientific">Tanacetum coccineum</name>
    <dbReference type="NCBI Taxonomy" id="301880"/>
    <lineage>
        <taxon>Eukaryota</taxon>
        <taxon>Viridiplantae</taxon>
        <taxon>Streptophyta</taxon>
        <taxon>Embryophyta</taxon>
        <taxon>Tracheophyta</taxon>
        <taxon>Spermatophyta</taxon>
        <taxon>Magnoliopsida</taxon>
        <taxon>eudicotyledons</taxon>
        <taxon>Gunneridae</taxon>
        <taxon>Pentapetalae</taxon>
        <taxon>asterids</taxon>
        <taxon>campanulids</taxon>
        <taxon>Asterales</taxon>
        <taxon>Asteraceae</taxon>
        <taxon>Asteroideae</taxon>
        <taxon>Anthemideae</taxon>
        <taxon>Anthemidinae</taxon>
        <taxon>Tanacetum</taxon>
    </lineage>
</organism>
<evidence type="ECO:0000256" key="1">
    <source>
        <dbReference type="PROSITE-ProRule" id="PRU00047"/>
    </source>
</evidence>
<protein>
    <submittedName>
        <fullName evidence="4">Ribonuclease H-like domain-containing protein</fullName>
    </submittedName>
</protein>
<accession>A0ABQ5JC76</accession>
<evidence type="ECO:0000313" key="5">
    <source>
        <dbReference type="Proteomes" id="UP001151760"/>
    </source>
</evidence>
<dbReference type="InterPro" id="IPR036875">
    <property type="entry name" value="Znf_CCHC_sf"/>
</dbReference>
<reference evidence="4" key="2">
    <citation type="submission" date="2022-01" db="EMBL/GenBank/DDBJ databases">
        <authorList>
            <person name="Yamashiro T."/>
            <person name="Shiraishi A."/>
            <person name="Satake H."/>
            <person name="Nakayama K."/>
        </authorList>
    </citation>
    <scope>NUCLEOTIDE SEQUENCE</scope>
</reference>
<evidence type="ECO:0000256" key="2">
    <source>
        <dbReference type="SAM" id="MobiDB-lite"/>
    </source>
</evidence>
<feature type="domain" description="CCHC-type" evidence="3">
    <location>
        <begin position="30"/>
        <end position="44"/>
    </location>
</feature>
<proteinExistence type="predicted"/>
<dbReference type="PANTHER" id="PTHR11439">
    <property type="entry name" value="GAG-POL-RELATED RETROTRANSPOSON"/>
    <property type="match status" value="1"/>
</dbReference>
<dbReference type="PANTHER" id="PTHR11439:SF495">
    <property type="entry name" value="REVERSE TRANSCRIPTASE, RNA-DEPENDENT DNA POLYMERASE-RELATED"/>
    <property type="match status" value="1"/>
</dbReference>
<dbReference type="InterPro" id="IPR013103">
    <property type="entry name" value="RVT_2"/>
</dbReference>
<dbReference type="InterPro" id="IPR001878">
    <property type="entry name" value="Znf_CCHC"/>
</dbReference>
<dbReference type="PROSITE" id="PS50158">
    <property type="entry name" value="ZF_CCHC"/>
    <property type="match status" value="1"/>
</dbReference>
<dbReference type="Pfam" id="PF07727">
    <property type="entry name" value="RVT_2"/>
    <property type="match status" value="1"/>
</dbReference>
<dbReference type="SMART" id="SM00343">
    <property type="entry name" value="ZnF_C2HC"/>
    <property type="match status" value="1"/>
</dbReference>
<keyword evidence="5" id="KW-1185">Reference proteome</keyword>